<dbReference type="Gene3D" id="3.30.1370.130">
    <property type="match status" value="1"/>
</dbReference>
<dbReference type="PRINTS" id="PR00811">
    <property type="entry name" value="BCTERIALGSPD"/>
</dbReference>
<keyword evidence="13" id="KW-1185">Reference proteome</keyword>
<dbReference type="InterPro" id="IPR005644">
    <property type="entry name" value="NolW-like"/>
</dbReference>
<name>A0ABT5YC76_9GAMM</name>
<dbReference type="InterPro" id="IPR001775">
    <property type="entry name" value="GspD/PilQ"/>
</dbReference>
<dbReference type="InterPro" id="IPR021731">
    <property type="entry name" value="AMIN_dom"/>
</dbReference>
<keyword evidence="6" id="KW-0998">Cell outer membrane</keyword>
<dbReference type="InterPro" id="IPR004846">
    <property type="entry name" value="T2SS/T3SS_dom"/>
</dbReference>
<gene>
    <name evidence="12" type="ORF">NLU14_13355</name>
</gene>
<sequence length="693" mass="74197">MFRKLNVYVGVIAFGLLSGLANAVTLEDVSFSSLSGDRVEVRLAFDGQPPEPTGYTIERPARIAVDLRDTTSGLDSRNISLGGGNAQSMTIVETKDRTRLIFNLAELAPYQTVRNQNSLIVTIGSQGGAAAATSGSGTSSSVNATSSGQSASSSGNGLAGVDFRRGQDGEGRIIVDLGSASTSVDLSELGGRIRLTMDDTSVPDDLRRRLDVTDFATPVTRIDTFTEDGDAVVEIHPEGNYDYIAYQSGSQFTVSVEKLTEEEAESRREEKFPYTGDKLSLNFQDIEVRSVLQLIADFTGLNLVASDTVSGSITLRLQNVPWDQALDLILKTKGLDKRQIGNVLLVAPADEIAAREKLELETTKQIAELAPVRLDIIQVNYAKAADIVSLIQADEELISSRGFVSSDARTNTISVRETAEKLDEIRRLISTWDVPVRQVSIEARIVRAQTNVAENLGVRWGGAAYDVSGDNVFSVGGSQSAVEEARQAAGGTNNTITFPDALAVDLGVTGQGASSFAIGWGSDDFLVDLELSALESDGQAEVVSQPRVVTADRQTASIKSGEEIPYQEASSSGATSVSFKEAALSLEVTPQITPDDKIIMDLVVNQDSRGEVTGGIPAINTNEVTTQVLVGNGETVVLGGIFQSEVTTTTTKTPFLGDIPYIGRLFKRTEHIDERSELLIFITPKIVKSDLIQ</sequence>
<dbReference type="NCBIfam" id="TIGR02515">
    <property type="entry name" value="IV_pilus_PilQ"/>
    <property type="match status" value="1"/>
</dbReference>
<dbReference type="Pfam" id="PF03958">
    <property type="entry name" value="Secretin_N"/>
    <property type="match status" value="1"/>
</dbReference>
<feature type="signal peptide" evidence="10">
    <location>
        <begin position="1"/>
        <end position="23"/>
    </location>
</feature>
<reference evidence="12" key="1">
    <citation type="submission" date="2022-07" db="EMBL/GenBank/DDBJ databases">
        <title>Marinobacter iranensis a new bacterium isolate from a hipersaline lake in Iran.</title>
        <authorList>
            <person name="Mohammad A.M.A."/>
            <person name="Cristina S.-P."/>
            <person name="Antonio V."/>
        </authorList>
    </citation>
    <scope>NUCLEOTIDE SEQUENCE</scope>
    <source>
        <strain evidence="12">71-i</strain>
    </source>
</reference>
<comment type="subcellular location">
    <subcellularLocation>
        <location evidence="8">Cell outer membrane</location>
    </subcellularLocation>
    <subcellularLocation>
        <location evidence="1">Membrane</location>
    </subcellularLocation>
</comment>
<comment type="caution">
    <text evidence="12">The sequence shown here is derived from an EMBL/GenBank/DDBJ whole genome shotgun (WGS) entry which is preliminary data.</text>
</comment>
<dbReference type="InterPro" id="IPR051808">
    <property type="entry name" value="Type_IV_pilus_biogenesis"/>
</dbReference>
<dbReference type="PANTHER" id="PTHR30604:SF1">
    <property type="entry name" value="DNA UTILIZATION PROTEIN HOFQ"/>
    <property type="match status" value="1"/>
</dbReference>
<dbReference type="Gene3D" id="2.60.40.3500">
    <property type="match status" value="1"/>
</dbReference>
<evidence type="ECO:0000256" key="6">
    <source>
        <dbReference type="ARBA" id="ARBA00023237"/>
    </source>
</evidence>
<evidence type="ECO:0000256" key="9">
    <source>
        <dbReference type="SAM" id="MobiDB-lite"/>
    </source>
</evidence>
<dbReference type="SMART" id="SM00965">
    <property type="entry name" value="STN"/>
    <property type="match status" value="1"/>
</dbReference>
<feature type="chain" id="PRO_5047295204" evidence="10">
    <location>
        <begin position="24"/>
        <end position="693"/>
    </location>
</feature>
<dbReference type="EMBL" id="JANCMW010000008">
    <property type="protein sequence ID" value="MDF0751212.1"/>
    <property type="molecule type" value="Genomic_DNA"/>
</dbReference>
<evidence type="ECO:0000259" key="11">
    <source>
        <dbReference type="SMART" id="SM00965"/>
    </source>
</evidence>
<evidence type="ECO:0000256" key="10">
    <source>
        <dbReference type="SAM" id="SignalP"/>
    </source>
</evidence>
<evidence type="ECO:0000256" key="4">
    <source>
        <dbReference type="ARBA" id="ARBA00022927"/>
    </source>
</evidence>
<proteinExistence type="inferred from homology"/>
<dbReference type="PANTHER" id="PTHR30604">
    <property type="entry name" value="PROTEIN TRANSPORT PROTEIN HOFQ"/>
    <property type="match status" value="1"/>
</dbReference>
<keyword evidence="3 10" id="KW-0732">Signal</keyword>
<accession>A0ABT5YC76</accession>
<dbReference type="Pfam" id="PF07660">
    <property type="entry name" value="STN"/>
    <property type="match status" value="1"/>
</dbReference>
<evidence type="ECO:0000313" key="13">
    <source>
        <dbReference type="Proteomes" id="UP001143391"/>
    </source>
</evidence>
<keyword evidence="5" id="KW-0472">Membrane</keyword>
<dbReference type="Pfam" id="PF00263">
    <property type="entry name" value="Secretin"/>
    <property type="match status" value="1"/>
</dbReference>
<evidence type="ECO:0000256" key="5">
    <source>
        <dbReference type="ARBA" id="ARBA00023136"/>
    </source>
</evidence>
<dbReference type="Pfam" id="PF11741">
    <property type="entry name" value="AMIN"/>
    <property type="match status" value="2"/>
</dbReference>
<dbReference type="RefSeq" id="WP_275707336.1">
    <property type="nucleotide sequence ID" value="NZ_JANCMW010000008.1"/>
</dbReference>
<evidence type="ECO:0000256" key="2">
    <source>
        <dbReference type="ARBA" id="ARBA00022448"/>
    </source>
</evidence>
<feature type="region of interest" description="Disordered" evidence="9">
    <location>
        <begin position="130"/>
        <end position="162"/>
    </location>
</feature>
<keyword evidence="4" id="KW-0653">Protein transport</keyword>
<organism evidence="12 13">
    <name type="scientific">Marinobacter iranensis</name>
    <dbReference type="NCBI Taxonomy" id="2962607"/>
    <lineage>
        <taxon>Bacteria</taxon>
        <taxon>Pseudomonadati</taxon>
        <taxon>Pseudomonadota</taxon>
        <taxon>Gammaproteobacteria</taxon>
        <taxon>Pseudomonadales</taxon>
        <taxon>Marinobacteraceae</taxon>
        <taxon>Marinobacter</taxon>
    </lineage>
</organism>
<protein>
    <submittedName>
        <fullName evidence="12">Type IV pilus secretin PilQ</fullName>
    </submittedName>
</protein>
<feature type="domain" description="Secretin/TonB short N-terminal" evidence="11">
    <location>
        <begin position="301"/>
        <end position="349"/>
    </location>
</feature>
<evidence type="ECO:0000256" key="8">
    <source>
        <dbReference type="RuleBase" id="RU004004"/>
    </source>
</evidence>
<dbReference type="Gene3D" id="3.30.1370.120">
    <property type="match status" value="1"/>
</dbReference>
<dbReference type="Proteomes" id="UP001143391">
    <property type="component" value="Unassembled WGS sequence"/>
</dbReference>
<dbReference type="InterPro" id="IPR013355">
    <property type="entry name" value="Pilus_4_PilQ"/>
</dbReference>
<dbReference type="Gene3D" id="2.60.40.3470">
    <property type="match status" value="1"/>
</dbReference>
<keyword evidence="2 8" id="KW-0813">Transport</keyword>
<evidence type="ECO:0000256" key="1">
    <source>
        <dbReference type="ARBA" id="ARBA00004370"/>
    </source>
</evidence>
<evidence type="ECO:0000256" key="3">
    <source>
        <dbReference type="ARBA" id="ARBA00022729"/>
    </source>
</evidence>
<feature type="compositionally biased region" description="Low complexity" evidence="9">
    <location>
        <begin position="130"/>
        <end position="161"/>
    </location>
</feature>
<comment type="similarity">
    <text evidence="7">Belongs to the bacterial secretin family.</text>
</comment>
<dbReference type="InterPro" id="IPR011662">
    <property type="entry name" value="Secretin/TonB_short_N"/>
</dbReference>
<dbReference type="InterPro" id="IPR038591">
    <property type="entry name" value="NolW-like_sf"/>
</dbReference>
<evidence type="ECO:0000313" key="12">
    <source>
        <dbReference type="EMBL" id="MDF0751212.1"/>
    </source>
</evidence>
<evidence type="ECO:0000256" key="7">
    <source>
        <dbReference type="RuleBase" id="RU004003"/>
    </source>
</evidence>